<dbReference type="InterPro" id="IPR036318">
    <property type="entry name" value="FAD-bd_PCMH-like_sf"/>
</dbReference>
<evidence type="ECO:0000256" key="1">
    <source>
        <dbReference type="ARBA" id="ARBA00022630"/>
    </source>
</evidence>
<gene>
    <name evidence="5" type="ORF">GCM10023144_25740</name>
</gene>
<evidence type="ECO:0000313" key="5">
    <source>
        <dbReference type="EMBL" id="GAA4333963.1"/>
    </source>
</evidence>
<evidence type="ECO:0000256" key="3">
    <source>
        <dbReference type="ARBA" id="ARBA00023002"/>
    </source>
</evidence>
<reference evidence="6" key="1">
    <citation type="journal article" date="2019" name="Int. J. Syst. Evol. Microbiol.">
        <title>The Global Catalogue of Microorganisms (GCM) 10K type strain sequencing project: providing services to taxonomists for standard genome sequencing and annotation.</title>
        <authorList>
            <consortium name="The Broad Institute Genomics Platform"/>
            <consortium name="The Broad Institute Genome Sequencing Center for Infectious Disease"/>
            <person name="Wu L."/>
            <person name="Ma J."/>
        </authorList>
    </citation>
    <scope>NUCLEOTIDE SEQUENCE [LARGE SCALE GENOMIC DNA]</scope>
    <source>
        <strain evidence="6">JCM 17666</strain>
    </source>
</reference>
<accession>A0ABP8H3P4</accession>
<comment type="caution">
    <text evidence="5">The sequence shown here is derived from an EMBL/GenBank/DDBJ whole genome shotgun (WGS) entry which is preliminary data.</text>
</comment>
<dbReference type="PANTHER" id="PTHR42659">
    <property type="entry name" value="XANTHINE DEHYDROGENASE SUBUNIT C-RELATED"/>
    <property type="match status" value="1"/>
</dbReference>
<dbReference type="InterPro" id="IPR016166">
    <property type="entry name" value="FAD-bd_PCMH"/>
</dbReference>
<keyword evidence="6" id="KW-1185">Reference proteome</keyword>
<dbReference type="InterPro" id="IPR016167">
    <property type="entry name" value="FAD-bd_PCMH_sub1"/>
</dbReference>
<dbReference type="Gene3D" id="3.30.43.10">
    <property type="entry name" value="Uridine Diphospho-n-acetylenolpyruvylglucosamine Reductase, domain 2"/>
    <property type="match status" value="1"/>
</dbReference>
<dbReference type="SUPFAM" id="SSF55447">
    <property type="entry name" value="CO dehydrogenase flavoprotein C-terminal domain-like"/>
    <property type="match status" value="1"/>
</dbReference>
<dbReference type="PANTHER" id="PTHR42659:SF2">
    <property type="entry name" value="XANTHINE DEHYDROGENASE SUBUNIT C-RELATED"/>
    <property type="match status" value="1"/>
</dbReference>
<protein>
    <submittedName>
        <fullName evidence="5">Xanthine dehydrogenase family protein subunit M</fullName>
    </submittedName>
</protein>
<dbReference type="SMART" id="SM01092">
    <property type="entry name" value="CO_deh_flav_C"/>
    <property type="match status" value="1"/>
</dbReference>
<feature type="domain" description="FAD-binding PCMH-type" evidence="4">
    <location>
        <begin position="1"/>
        <end position="179"/>
    </location>
</feature>
<evidence type="ECO:0000256" key="2">
    <source>
        <dbReference type="ARBA" id="ARBA00022827"/>
    </source>
</evidence>
<evidence type="ECO:0000313" key="6">
    <source>
        <dbReference type="Proteomes" id="UP001501671"/>
    </source>
</evidence>
<dbReference type="InterPro" id="IPR051312">
    <property type="entry name" value="Diverse_Substr_Oxidored"/>
</dbReference>
<proteinExistence type="predicted"/>
<dbReference type="InterPro" id="IPR002346">
    <property type="entry name" value="Mopterin_DH_FAD-bd"/>
</dbReference>
<dbReference type="InterPro" id="IPR016169">
    <property type="entry name" value="FAD-bd_PCMH_sub2"/>
</dbReference>
<keyword evidence="1" id="KW-0285">Flavoprotein</keyword>
<keyword evidence="2" id="KW-0274">FAD</keyword>
<organism evidence="5 6">
    <name type="scientific">Pigmentiphaga soli</name>
    <dbReference type="NCBI Taxonomy" id="1007095"/>
    <lineage>
        <taxon>Bacteria</taxon>
        <taxon>Pseudomonadati</taxon>
        <taxon>Pseudomonadota</taxon>
        <taxon>Betaproteobacteria</taxon>
        <taxon>Burkholderiales</taxon>
        <taxon>Alcaligenaceae</taxon>
        <taxon>Pigmentiphaga</taxon>
    </lineage>
</organism>
<evidence type="ECO:0000259" key="4">
    <source>
        <dbReference type="PROSITE" id="PS51387"/>
    </source>
</evidence>
<dbReference type="Gene3D" id="3.30.465.10">
    <property type="match status" value="1"/>
</dbReference>
<dbReference type="InterPro" id="IPR036683">
    <property type="entry name" value="CO_DH_flav_C_dom_sf"/>
</dbReference>
<name>A0ABP8H3P4_9BURK</name>
<dbReference type="Gene3D" id="3.30.390.50">
    <property type="entry name" value="CO dehydrogenase flavoprotein, C-terminal domain"/>
    <property type="match status" value="1"/>
</dbReference>
<dbReference type="Pfam" id="PF00941">
    <property type="entry name" value="FAD_binding_5"/>
    <property type="match status" value="1"/>
</dbReference>
<keyword evidence="3" id="KW-0560">Oxidoreductase</keyword>
<dbReference type="EMBL" id="BAABFO010000011">
    <property type="protein sequence ID" value="GAA4333963.1"/>
    <property type="molecule type" value="Genomic_DNA"/>
</dbReference>
<dbReference type="PROSITE" id="PS51387">
    <property type="entry name" value="FAD_PCMH"/>
    <property type="match status" value="1"/>
</dbReference>
<dbReference type="RefSeq" id="WP_345250030.1">
    <property type="nucleotide sequence ID" value="NZ_BAABFO010000011.1"/>
</dbReference>
<dbReference type="Pfam" id="PF03450">
    <property type="entry name" value="CO_deh_flav_C"/>
    <property type="match status" value="1"/>
</dbReference>
<dbReference type="InterPro" id="IPR005107">
    <property type="entry name" value="CO_DH_flav_C"/>
</dbReference>
<sequence>MKFPQFQYVRPASLPDALALLGRYEGGAVPLAGGQSLLAGLSMRIAAPECLVDIGGLDELKGIALAGDGATLRIGALTRHVELMRSPLVERHAPLLREAIGYVGHAAIRNRGTFGGSLAYSDPAAEMPACTVALGGVVVVAGPNGLREIAAGDFFRGLLETALETGELIVEVRFPVRGEGELHAVAELSRRAGDFALAGLAVQATVQDARIRQARVVYFGCTDRPRVAPRVSALLAGRPVPLPADPGDLGGVDDAVAADIDPTDTPGCSAATRRQLAVTLTRRALATLNQRMPQ</sequence>
<dbReference type="SUPFAM" id="SSF56176">
    <property type="entry name" value="FAD-binding/transporter-associated domain-like"/>
    <property type="match status" value="1"/>
</dbReference>
<dbReference type="Proteomes" id="UP001501671">
    <property type="component" value="Unassembled WGS sequence"/>
</dbReference>